<sequence>MKRIMLFFILLCILNSYAQSEYENETEEKELKNEVIFEFGFTHIPKAFEEGKLEESLFVPTIGVGYYREITATWSLGMVLDLELADYLVPFGREDLERDRAFILAVLAGYSFAKNWNIIAGPAIEFEKNKNLFVLRGGLEYGIELGSNWGVLTSFVYDFKEEYGTWGLNIGVSRKF</sequence>
<dbReference type="OrthoDB" id="978692at2"/>
<keyword evidence="3" id="KW-1185">Reference proteome</keyword>
<dbReference type="EMBL" id="VDCS01000003">
    <property type="protein sequence ID" value="TNJ46182.1"/>
    <property type="molecule type" value="Genomic_DNA"/>
</dbReference>
<proteinExistence type="predicted"/>
<keyword evidence="1" id="KW-0732">Signal</keyword>
<gene>
    <name evidence="2" type="ORF">FGF67_04090</name>
</gene>
<protein>
    <recommendedName>
        <fullName evidence="4">Porin family protein</fullName>
    </recommendedName>
</protein>
<evidence type="ECO:0000313" key="3">
    <source>
        <dbReference type="Proteomes" id="UP000308713"/>
    </source>
</evidence>
<comment type="caution">
    <text evidence="2">The sequence shown here is derived from an EMBL/GenBank/DDBJ whole genome shotgun (WGS) entry which is preliminary data.</text>
</comment>
<reference evidence="2 3" key="1">
    <citation type="submission" date="2019-05" db="EMBL/GenBank/DDBJ databases">
        <title>Tamlana fucoidanivorans sp. nov., isolated from the surface of algae collected from Fujian province in China.</title>
        <authorList>
            <person name="Li J."/>
        </authorList>
    </citation>
    <scope>NUCLEOTIDE SEQUENCE [LARGE SCALE GENOMIC DNA]</scope>
    <source>
        <strain evidence="2 3">CW2-9</strain>
    </source>
</reference>
<evidence type="ECO:0000256" key="1">
    <source>
        <dbReference type="SAM" id="SignalP"/>
    </source>
</evidence>
<feature type="chain" id="PRO_5022988070" description="Porin family protein" evidence="1">
    <location>
        <begin position="19"/>
        <end position="176"/>
    </location>
</feature>
<dbReference type="AlphaFoldDB" id="A0A5C4SPJ3"/>
<evidence type="ECO:0008006" key="4">
    <source>
        <dbReference type="Google" id="ProtNLM"/>
    </source>
</evidence>
<organism evidence="2 3">
    <name type="scientific">Allotamlana fucoidanivorans</name>
    <dbReference type="NCBI Taxonomy" id="2583814"/>
    <lineage>
        <taxon>Bacteria</taxon>
        <taxon>Pseudomonadati</taxon>
        <taxon>Bacteroidota</taxon>
        <taxon>Flavobacteriia</taxon>
        <taxon>Flavobacteriales</taxon>
        <taxon>Flavobacteriaceae</taxon>
        <taxon>Allotamlana</taxon>
    </lineage>
</organism>
<dbReference type="Proteomes" id="UP000308713">
    <property type="component" value="Unassembled WGS sequence"/>
</dbReference>
<accession>A0A5C4SPJ3</accession>
<dbReference type="RefSeq" id="WP_139695196.1">
    <property type="nucleotide sequence ID" value="NZ_CP074074.1"/>
</dbReference>
<name>A0A5C4SPJ3_9FLAO</name>
<evidence type="ECO:0000313" key="2">
    <source>
        <dbReference type="EMBL" id="TNJ46182.1"/>
    </source>
</evidence>
<feature type="signal peptide" evidence="1">
    <location>
        <begin position="1"/>
        <end position="18"/>
    </location>
</feature>